<dbReference type="Pfam" id="PF04178">
    <property type="entry name" value="Got1"/>
    <property type="match status" value="2"/>
</dbReference>
<evidence type="ECO:0000313" key="11">
    <source>
        <dbReference type="Proteomes" id="UP000565785"/>
    </source>
</evidence>
<evidence type="ECO:0000256" key="7">
    <source>
        <dbReference type="ARBA" id="ARBA00023136"/>
    </source>
</evidence>
<evidence type="ECO:0000256" key="6">
    <source>
        <dbReference type="ARBA" id="ARBA00022989"/>
    </source>
</evidence>
<comment type="similarity">
    <text evidence="8 9">Belongs to the SFT2 family.</text>
</comment>
<keyword evidence="3 9" id="KW-0813">Transport</keyword>
<keyword evidence="6 9" id="KW-1133">Transmembrane helix</keyword>
<dbReference type="GO" id="GO:0005737">
    <property type="term" value="C:cytoplasm"/>
    <property type="evidence" value="ECO:0007669"/>
    <property type="project" value="UniProtKB-ARBA"/>
</dbReference>
<feature type="transmembrane region" description="Helical" evidence="9">
    <location>
        <begin position="118"/>
        <end position="138"/>
    </location>
</feature>
<dbReference type="GO" id="GO:0016192">
    <property type="term" value="P:vesicle-mediated transport"/>
    <property type="evidence" value="ECO:0007669"/>
    <property type="project" value="InterPro"/>
</dbReference>
<feature type="transmembrane region" description="Helical" evidence="9">
    <location>
        <begin position="42"/>
        <end position="72"/>
    </location>
</feature>
<reference evidence="10 11" key="1">
    <citation type="submission" date="2019-09" db="EMBL/GenBank/DDBJ databases">
        <title>Bird 10,000 Genomes (B10K) Project - Family phase.</title>
        <authorList>
            <person name="Zhang G."/>
        </authorList>
    </citation>
    <scope>NUCLEOTIDE SEQUENCE [LARGE SCALE GENOMIC DNA]</scope>
    <source>
        <strain evidence="10">B10K-DU-002-35</strain>
        <tissue evidence="10">Muscle</tissue>
    </source>
</reference>
<name>A0A7L1NQ32_RHICY</name>
<protein>
    <recommendedName>
        <fullName evidence="9">Vesicle transport protein</fullName>
    </recommendedName>
</protein>
<dbReference type="GO" id="GO:0012505">
    <property type="term" value="C:endomembrane system"/>
    <property type="evidence" value="ECO:0007669"/>
    <property type="project" value="UniProtKB-ARBA"/>
</dbReference>
<dbReference type="GO" id="GO:0015031">
    <property type="term" value="P:protein transport"/>
    <property type="evidence" value="ECO:0007669"/>
    <property type="project" value="UniProtKB-KW"/>
</dbReference>
<dbReference type="PANTHER" id="PTHR23137:SF1">
    <property type="entry name" value="VESICLE TRANSPORT PROTEIN SFT2B"/>
    <property type="match status" value="1"/>
</dbReference>
<comment type="subcellular location">
    <subcellularLocation>
        <location evidence="2 9">Membrane</location>
        <topology evidence="2 9">Multi-pass membrane protein</topology>
    </subcellularLocation>
</comment>
<feature type="transmembrane region" description="Helical" evidence="9">
    <location>
        <begin position="93"/>
        <end position="112"/>
    </location>
</feature>
<dbReference type="Proteomes" id="UP000565785">
    <property type="component" value="Unassembled WGS sequence"/>
</dbReference>
<evidence type="ECO:0000313" key="10">
    <source>
        <dbReference type="EMBL" id="NXO01719.1"/>
    </source>
</evidence>
<evidence type="ECO:0000256" key="9">
    <source>
        <dbReference type="RuleBase" id="RU363111"/>
    </source>
</evidence>
<proteinExistence type="inferred from homology"/>
<evidence type="ECO:0000256" key="4">
    <source>
        <dbReference type="ARBA" id="ARBA00022692"/>
    </source>
</evidence>
<keyword evidence="11" id="KW-1185">Reference proteome</keyword>
<dbReference type="GO" id="GO:0016020">
    <property type="term" value="C:membrane"/>
    <property type="evidence" value="ECO:0007669"/>
    <property type="project" value="UniProtKB-SubCell"/>
</dbReference>
<organism evidence="10 11">
    <name type="scientific">Rhinopomastus cyanomelas</name>
    <name type="common">Common scimitarbill</name>
    <dbReference type="NCBI Taxonomy" id="113115"/>
    <lineage>
        <taxon>Eukaryota</taxon>
        <taxon>Metazoa</taxon>
        <taxon>Chordata</taxon>
        <taxon>Craniata</taxon>
        <taxon>Vertebrata</taxon>
        <taxon>Euteleostomi</taxon>
        <taxon>Archelosauria</taxon>
        <taxon>Archosauria</taxon>
        <taxon>Dinosauria</taxon>
        <taxon>Saurischia</taxon>
        <taxon>Theropoda</taxon>
        <taxon>Coelurosauria</taxon>
        <taxon>Aves</taxon>
        <taxon>Neognathae</taxon>
        <taxon>Neoaves</taxon>
        <taxon>Telluraves</taxon>
        <taxon>Coraciimorphae</taxon>
        <taxon>Bucerotiformes</taxon>
        <taxon>Rhinopomastidae</taxon>
        <taxon>Rhinopomastus</taxon>
    </lineage>
</organism>
<keyword evidence="7 9" id="KW-0472">Membrane</keyword>
<keyword evidence="4 9" id="KW-0812">Transmembrane</keyword>
<feature type="transmembrane region" description="Helical" evidence="9">
    <location>
        <begin position="16"/>
        <end position="36"/>
    </location>
</feature>
<evidence type="ECO:0000256" key="3">
    <source>
        <dbReference type="ARBA" id="ARBA00022448"/>
    </source>
</evidence>
<evidence type="ECO:0000256" key="2">
    <source>
        <dbReference type="ARBA" id="ARBA00004141"/>
    </source>
</evidence>
<feature type="non-terminal residue" evidence="10">
    <location>
        <position position="1"/>
    </location>
</feature>
<dbReference type="AlphaFoldDB" id="A0A7L1NQ32"/>
<gene>
    <name evidence="10" type="primary">Sft2d2</name>
    <name evidence="10" type="ORF">RHICYA_R08725</name>
</gene>
<feature type="non-terminal residue" evidence="10">
    <location>
        <position position="140"/>
    </location>
</feature>
<sequence length="140" mass="15380">VVDATSLSWGTRAKGFIACFAIGCLCLLLASCLLWLPKKGLMLFAVCYTLGNIASIGSFPFAFLLLFTLSCFSQHSLMGPMKQLKRLFEPTGLIATTVMLLCLLLTLCPAFWGPKKGLALFFCILQFCALAWYSISFIPF</sequence>
<dbReference type="InterPro" id="IPR011691">
    <property type="entry name" value="Vesicle_transpt_SFT2"/>
</dbReference>
<comment type="caution">
    <text evidence="10">The sequence shown here is derived from an EMBL/GenBank/DDBJ whole genome shotgun (WGS) entry which is preliminary data.</text>
</comment>
<dbReference type="InterPro" id="IPR007305">
    <property type="entry name" value="Vesicle_transpt_Got1/SFT2"/>
</dbReference>
<dbReference type="OrthoDB" id="73614at2759"/>
<dbReference type="PANTHER" id="PTHR23137">
    <property type="entry name" value="VESICLE TRANSPORT PROTEIN-RELATED"/>
    <property type="match status" value="1"/>
</dbReference>
<evidence type="ECO:0000256" key="8">
    <source>
        <dbReference type="ARBA" id="ARBA00025800"/>
    </source>
</evidence>
<evidence type="ECO:0000256" key="1">
    <source>
        <dbReference type="ARBA" id="ARBA00003566"/>
    </source>
</evidence>
<keyword evidence="5 9" id="KW-0653">Protein transport</keyword>
<comment type="function">
    <text evidence="1 9">May be involved in fusion of retrograde transport vesicles derived from an endocytic compartment with the Golgi complex.</text>
</comment>
<accession>A0A7L1NQ32</accession>
<evidence type="ECO:0000256" key="5">
    <source>
        <dbReference type="ARBA" id="ARBA00022927"/>
    </source>
</evidence>
<dbReference type="EMBL" id="VXBP01008119">
    <property type="protein sequence ID" value="NXO01719.1"/>
    <property type="molecule type" value="Genomic_DNA"/>
</dbReference>